<gene>
    <name evidence="2" type="ORF">BDV96DRAFT_645744</name>
</gene>
<reference evidence="2" key="1">
    <citation type="journal article" date="2020" name="Stud. Mycol.">
        <title>101 Dothideomycetes genomes: a test case for predicting lifestyles and emergence of pathogens.</title>
        <authorList>
            <person name="Haridas S."/>
            <person name="Albert R."/>
            <person name="Binder M."/>
            <person name="Bloem J."/>
            <person name="Labutti K."/>
            <person name="Salamov A."/>
            <person name="Andreopoulos B."/>
            <person name="Baker S."/>
            <person name="Barry K."/>
            <person name="Bills G."/>
            <person name="Bluhm B."/>
            <person name="Cannon C."/>
            <person name="Castanera R."/>
            <person name="Culley D."/>
            <person name="Daum C."/>
            <person name="Ezra D."/>
            <person name="Gonzalez J."/>
            <person name="Henrissat B."/>
            <person name="Kuo A."/>
            <person name="Liang C."/>
            <person name="Lipzen A."/>
            <person name="Lutzoni F."/>
            <person name="Magnuson J."/>
            <person name="Mondo S."/>
            <person name="Nolan M."/>
            <person name="Ohm R."/>
            <person name="Pangilinan J."/>
            <person name="Park H.-J."/>
            <person name="Ramirez L."/>
            <person name="Alfaro M."/>
            <person name="Sun H."/>
            <person name="Tritt A."/>
            <person name="Yoshinaga Y."/>
            <person name="Zwiers L.-H."/>
            <person name="Turgeon B."/>
            <person name="Goodwin S."/>
            <person name="Spatafora J."/>
            <person name="Crous P."/>
            <person name="Grigoriev I."/>
        </authorList>
    </citation>
    <scope>NUCLEOTIDE SEQUENCE</scope>
    <source>
        <strain evidence="2">CBS 627.86</strain>
    </source>
</reference>
<accession>A0A6A5ZBK5</accession>
<evidence type="ECO:0000313" key="2">
    <source>
        <dbReference type="EMBL" id="KAF2116424.1"/>
    </source>
</evidence>
<dbReference type="InterPro" id="IPR011051">
    <property type="entry name" value="RmlC_Cupin_sf"/>
</dbReference>
<dbReference type="OrthoDB" id="504210at2759"/>
<name>A0A6A5ZBK5_9PLEO</name>
<organism evidence="2 3">
    <name type="scientific">Lophiotrema nucula</name>
    <dbReference type="NCBI Taxonomy" id="690887"/>
    <lineage>
        <taxon>Eukaryota</taxon>
        <taxon>Fungi</taxon>
        <taxon>Dikarya</taxon>
        <taxon>Ascomycota</taxon>
        <taxon>Pezizomycotina</taxon>
        <taxon>Dothideomycetes</taxon>
        <taxon>Pleosporomycetidae</taxon>
        <taxon>Pleosporales</taxon>
        <taxon>Lophiotremataceae</taxon>
        <taxon>Lophiotrema</taxon>
    </lineage>
</organism>
<dbReference type="AlphaFoldDB" id="A0A6A5ZBK5"/>
<feature type="region of interest" description="Disordered" evidence="1">
    <location>
        <begin position="1"/>
        <end position="43"/>
    </location>
</feature>
<dbReference type="EMBL" id="ML977321">
    <property type="protein sequence ID" value="KAF2116424.1"/>
    <property type="molecule type" value="Genomic_DNA"/>
</dbReference>
<evidence type="ECO:0000256" key="1">
    <source>
        <dbReference type="SAM" id="MobiDB-lite"/>
    </source>
</evidence>
<protein>
    <submittedName>
        <fullName evidence="2">Uncharacterized protein</fullName>
    </submittedName>
</protein>
<sequence length="291" mass="32997">MPSEPFSEPFQPPQNTTRISRPGPSGVTYHIPHTPPPSPTSQYKTTIILPKASTWSSNLHWHETHTEYLCLKRGAIYVQLDNAFYILSAKHGGIFYSSHSHSHSSHLDTKTHDPVPILSSKIQNGVVTVDKGVRHCWHRASLYYSQLNSSTPSNEREEVLLPSDIDDDVIVQEHTSPTDIQKPLFFFNLNSILNSPPSAPLPVLARGARRVLGEWWIDFQLFVVFRELDNWPVIWGGGGRMAEYLASHLVLFLAGVLGRLVGVRAVVEERTPRELWDAWRREKGLVEKKRD</sequence>
<evidence type="ECO:0000313" key="3">
    <source>
        <dbReference type="Proteomes" id="UP000799770"/>
    </source>
</evidence>
<dbReference type="Proteomes" id="UP000799770">
    <property type="component" value="Unassembled WGS sequence"/>
</dbReference>
<keyword evidence="3" id="KW-1185">Reference proteome</keyword>
<dbReference type="SUPFAM" id="SSF51182">
    <property type="entry name" value="RmlC-like cupins"/>
    <property type="match status" value="1"/>
</dbReference>
<proteinExistence type="predicted"/>